<feature type="non-terminal residue" evidence="2">
    <location>
        <position position="1"/>
    </location>
</feature>
<evidence type="ECO:0000313" key="2">
    <source>
        <dbReference type="EMBL" id="GFC91309.1"/>
    </source>
</evidence>
<accession>A0A699S1M6</accession>
<comment type="caution">
    <text evidence="2">The sequence shown here is derived from an EMBL/GenBank/DDBJ whole genome shotgun (WGS) entry which is preliminary data.</text>
</comment>
<dbReference type="EMBL" id="BKCJ011130959">
    <property type="protein sequence ID" value="GFC91309.1"/>
    <property type="molecule type" value="Genomic_DNA"/>
</dbReference>
<protein>
    <submittedName>
        <fullName evidence="2">Uncharacterized protein</fullName>
    </submittedName>
</protein>
<reference evidence="2" key="1">
    <citation type="journal article" date="2019" name="Sci. Rep.">
        <title>Draft genome of Tanacetum cinerariifolium, the natural source of mosquito coil.</title>
        <authorList>
            <person name="Yamashiro T."/>
            <person name="Shiraishi A."/>
            <person name="Satake H."/>
            <person name="Nakayama K."/>
        </authorList>
    </citation>
    <scope>NUCLEOTIDE SEQUENCE</scope>
</reference>
<dbReference type="AlphaFoldDB" id="A0A699S1M6"/>
<gene>
    <name evidence="2" type="ORF">Tci_863279</name>
</gene>
<proteinExistence type="predicted"/>
<name>A0A699S1M6_TANCI</name>
<sequence length="138" mass="14487">SQDPAGVPAAFSIPADVSLPAATSSAPVDIPVHAVFIAHAAVSVPAEPMVHPAESHMDDPLTAPEHGSSEPTITAPPPSSLRHHRKHIAKKRVTPIVDERMLKHGLEVSKLLVGGDLTMVEQLIGFIKAVLLNVKSAD</sequence>
<evidence type="ECO:0000256" key="1">
    <source>
        <dbReference type="SAM" id="MobiDB-lite"/>
    </source>
</evidence>
<organism evidence="2">
    <name type="scientific">Tanacetum cinerariifolium</name>
    <name type="common">Dalmatian daisy</name>
    <name type="synonym">Chrysanthemum cinerariifolium</name>
    <dbReference type="NCBI Taxonomy" id="118510"/>
    <lineage>
        <taxon>Eukaryota</taxon>
        <taxon>Viridiplantae</taxon>
        <taxon>Streptophyta</taxon>
        <taxon>Embryophyta</taxon>
        <taxon>Tracheophyta</taxon>
        <taxon>Spermatophyta</taxon>
        <taxon>Magnoliopsida</taxon>
        <taxon>eudicotyledons</taxon>
        <taxon>Gunneridae</taxon>
        <taxon>Pentapetalae</taxon>
        <taxon>asterids</taxon>
        <taxon>campanulids</taxon>
        <taxon>Asterales</taxon>
        <taxon>Asteraceae</taxon>
        <taxon>Asteroideae</taxon>
        <taxon>Anthemideae</taxon>
        <taxon>Anthemidinae</taxon>
        <taxon>Tanacetum</taxon>
    </lineage>
</organism>
<feature type="region of interest" description="Disordered" evidence="1">
    <location>
        <begin position="50"/>
        <end position="84"/>
    </location>
</feature>